<dbReference type="EMBL" id="KQ257469">
    <property type="protein sequence ID" value="KNC96301.1"/>
    <property type="molecule type" value="Genomic_DNA"/>
</dbReference>
<evidence type="ECO:0000313" key="2">
    <source>
        <dbReference type="Proteomes" id="UP000053201"/>
    </source>
</evidence>
<reference evidence="1 2" key="1">
    <citation type="submission" date="2009-08" db="EMBL/GenBank/DDBJ databases">
        <title>The Genome Sequence of Spizellomyces punctatus strain DAOM BR117.</title>
        <authorList>
            <consortium name="The Broad Institute Genome Sequencing Platform"/>
            <person name="Russ C."/>
            <person name="Cuomo C."/>
            <person name="Shea T."/>
            <person name="Young S.K."/>
            <person name="Zeng Q."/>
            <person name="Koehrsen M."/>
            <person name="Haas B."/>
            <person name="Borodovsky M."/>
            <person name="Guigo R."/>
            <person name="Alvarado L."/>
            <person name="Berlin A."/>
            <person name="Bochicchio J."/>
            <person name="Borenstein D."/>
            <person name="Chapman S."/>
            <person name="Chen Z."/>
            <person name="Engels R."/>
            <person name="Freedman E."/>
            <person name="Gellesch M."/>
            <person name="Goldberg J."/>
            <person name="Griggs A."/>
            <person name="Gujja S."/>
            <person name="Heiman D."/>
            <person name="Hepburn T."/>
            <person name="Howarth C."/>
            <person name="Jen D."/>
            <person name="Larson L."/>
            <person name="Lewis B."/>
            <person name="Mehta T."/>
            <person name="Park D."/>
            <person name="Pearson M."/>
            <person name="Roberts A."/>
            <person name="Saif S."/>
            <person name="Shenoy N."/>
            <person name="Sisk P."/>
            <person name="Stolte C."/>
            <person name="Sykes S."/>
            <person name="Thomson T."/>
            <person name="Walk T."/>
            <person name="White J."/>
            <person name="Yandava C."/>
            <person name="Burger G."/>
            <person name="Gray M.W."/>
            <person name="Holland P.W.H."/>
            <person name="King N."/>
            <person name="Lang F.B.F."/>
            <person name="Roger A.J."/>
            <person name="Ruiz-Trillo I."/>
            <person name="Lander E."/>
            <person name="Nusbaum C."/>
        </authorList>
    </citation>
    <scope>NUCLEOTIDE SEQUENCE [LARGE SCALE GENOMIC DNA]</scope>
    <source>
        <strain evidence="1 2">DAOM BR117</strain>
    </source>
</reference>
<dbReference type="VEuPathDB" id="FungiDB:SPPG_08208"/>
<evidence type="ECO:0000313" key="1">
    <source>
        <dbReference type="EMBL" id="KNC96302.1"/>
    </source>
</evidence>
<sequence>MSISKKATKERLLDAARLFQPSQVSAMRSRDFARVCGFLVRVLPPLDPCGTEISVCLYYSGSKLPVIPTLTLTLTYICFRLNHRLFSASIRFGNWSSLSPMFSLSLWKTCQSNPT</sequence>
<keyword evidence="2" id="KW-1185">Reference proteome</keyword>
<proteinExistence type="predicted"/>
<name>A0A0L0H508_SPIPD</name>
<dbReference type="Proteomes" id="UP000053201">
    <property type="component" value="Unassembled WGS sequence"/>
</dbReference>
<dbReference type="EMBL" id="KQ257469">
    <property type="protein sequence ID" value="KNC96302.1"/>
    <property type="molecule type" value="Genomic_DNA"/>
</dbReference>
<dbReference type="AlphaFoldDB" id="A0A0L0H508"/>
<accession>A0A0L0H508</accession>
<gene>
    <name evidence="1" type="ORF">SPPG_08208</name>
</gene>
<protein>
    <submittedName>
        <fullName evidence="1">Uncharacterized protein</fullName>
    </submittedName>
</protein>
<dbReference type="GeneID" id="27691385"/>
<dbReference type="RefSeq" id="XP_016604342.1">
    <property type="nucleotide sequence ID" value="XM_016756369.1"/>
</dbReference>
<dbReference type="RefSeq" id="XP_016604341.1">
    <property type="nucleotide sequence ID" value="XM_016756368.1"/>
</dbReference>
<organism evidence="1 2">
    <name type="scientific">Spizellomyces punctatus (strain DAOM BR117)</name>
    <dbReference type="NCBI Taxonomy" id="645134"/>
    <lineage>
        <taxon>Eukaryota</taxon>
        <taxon>Fungi</taxon>
        <taxon>Fungi incertae sedis</taxon>
        <taxon>Chytridiomycota</taxon>
        <taxon>Chytridiomycota incertae sedis</taxon>
        <taxon>Chytridiomycetes</taxon>
        <taxon>Spizellomycetales</taxon>
        <taxon>Spizellomycetaceae</taxon>
        <taxon>Spizellomyces</taxon>
    </lineage>
</organism>